<keyword evidence="2" id="KW-0812">Transmembrane</keyword>
<feature type="region of interest" description="Disordered" evidence="1">
    <location>
        <begin position="126"/>
        <end position="160"/>
    </location>
</feature>
<organism evidence="3 4">
    <name type="scientific">Methylobacterium isbiliense</name>
    <dbReference type="NCBI Taxonomy" id="315478"/>
    <lineage>
        <taxon>Bacteria</taxon>
        <taxon>Pseudomonadati</taxon>
        <taxon>Pseudomonadota</taxon>
        <taxon>Alphaproteobacteria</taxon>
        <taxon>Hyphomicrobiales</taxon>
        <taxon>Methylobacteriaceae</taxon>
        <taxon>Methylobacterium</taxon>
    </lineage>
</organism>
<dbReference type="Proteomes" id="UP001055153">
    <property type="component" value="Unassembled WGS sequence"/>
</dbReference>
<comment type="caution">
    <text evidence="3">The sequence shown here is derived from an EMBL/GenBank/DDBJ whole genome shotgun (WGS) entry which is preliminary data.</text>
</comment>
<evidence type="ECO:0000256" key="1">
    <source>
        <dbReference type="SAM" id="MobiDB-lite"/>
    </source>
</evidence>
<sequence length="222" mass="23028">MSEIDGRRERAAGIARGSASLGYLPLLPTLGVVACLAAGSLYWREAPPRAPAGPIATVLPLPSGDPFQVVADGLDGRVRAPYPIEFEQLFPLIATAAAPELPAHAAPHAAPAAICDAVPVLPARDEMQSAGEGRSPARRRAASPRRAPDAPLLAGVRPPPRPESLRVAAVTIAPEAAETPRPFLALPAVVETGRDVVRHVAAFGEGMAQAGGAVLDLIDRRR</sequence>
<dbReference type="EMBL" id="BPQQ01000044">
    <property type="protein sequence ID" value="GJE01896.1"/>
    <property type="molecule type" value="Genomic_DNA"/>
</dbReference>
<evidence type="ECO:0000256" key="2">
    <source>
        <dbReference type="SAM" id="Phobius"/>
    </source>
</evidence>
<keyword evidence="4" id="KW-1185">Reference proteome</keyword>
<keyword evidence="2" id="KW-0472">Membrane</keyword>
<dbReference type="PROSITE" id="PS51257">
    <property type="entry name" value="PROKAR_LIPOPROTEIN"/>
    <property type="match status" value="1"/>
</dbReference>
<dbReference type="RefSeq" id="WP_238237126.1">
    <property type="nucleotide sequence ID" value="NZ_BPQQ01000044.1"/>
</dbReference>
<reference evidence="3" key="2">
    <citation type="submission" date="2021-08" db="EMBL/GenBank/DDBJ databases">
        <authorList>
            <person name="Tani A."/>
            <person name="Ola A."/>
            <person name="Ogura Y."/>
            <person name="Katsura K."/>
            <person name="Hayashi T."/>
        </authorList>
    </citation>
    <scope>NUCLEOTIDE SEQUENCE</scope>
    <source>
        <strain evidence="3">DSM 17168</strain>
    </source>
</reference>
<protein>
    <submittedName>
        <fullName evidence="3">Uncharacterized protein</fullName>
    </submittedName>
</protein>
<keyword evidence="2" id="KW-1133">Transmembrane helix</keyword>
<evidence type="ECO:0000313" key="4">
    <source>
        <dbReference type="Proteomes" id="UP001055153"/>
    </source>
</evidence>
<gene>
    <name evidence="3" type="ORF">GMJLKIPL_3837</name>
</gene>
<proteinExistence type="predicted"/>
<feature type="transmembrane region" description="Helical" evidence="2">
    <location>
        <begin position="21"/>
        <end position="43"/>
    </location>
</feature>
<name>A0ABQ4SJR0_9HYPH</name>
<reference evidence="3" key="1">
    <citation type="journal article" date="2021" name="Front. Microbiol.">
        <title>Comprehensive Comparative Genomics and Phenotyping of Methylobacterium Species.</title>
        <authorList>
            <person name="Alessa O."/>
            <person name="Ogura Y."/>
            <person name="Fujitani Y."/>
            <person name="Takami H."/>
            <person name="Hayashi T."/>
            <person name="Sahin N."/>
            <person name="Tani A."/>
        </authorList>
    </citation>
    <scope>NUCLEOTIDE SEQUENCE</scope>
    <source>
        <strain evidence="3">DSM 17168</strain>
    </source>
</reference>
<evidence type="ECO:0000313" key="3">
    <source>
        <dbReference type="EMBL" id="GJE01896.1"/>
    </source>
</evidence>
<accession>A0ABQ4SJR0</accession>